<organism evidence="3 4">
    <name type="scientific">Owenia fusiformis</name>
    <name type="common">Polychaete worm</name>
    <dbReference type="NCBI Taxonomy" id="6347"/>
    <lineage>
        <taxon>Eukaryota</taxon>
        <taxon>Metazoa</taxon>
        <taxon>Spiralia</taxon>
        <taxon>Lophotrochozoa</taxon>
        <taxon>Annelida</taxon>
        <taxon>Polychaeta</taxon>
        <taxon>Sedentaria</taxon>
        <taxon>Canalipalpata</taxon>
        <taxon>Sabellida</taxon>
        <taxon>Oweniida</taxon>
        <taxon>Oweniidae</taxon>
        <taxon>Owenia</taxon>
    </lineage>
</organism>
<dbReference type="Gene3D" id="2.40.128.20">
    <property type="match status" value="1"/>
</dbReference>
<gene>
    <name evidence="3" type="ORF">OFUS_LOCUS20750</name>
</gene>
<evidence type="ECO:0000256" key="1">
    <source>
        <dbReference type="ARBA" id="ARBA00006889"/>
    </source>
</evidence>
<dbReference type="PANTHER" id="PTHR37437:SF1">
    <property type="entry name" value="LIPOCALIN-RELATED PROTEIN"/>
    <property type="match status" value="1"/>
</dbReference>
<dbReference type="PIRSF" id="PIRSF036893">
    <property type="entry name" value="Lipocalin_ApoD"/>
    <property type="match status" value="1"/>
</dbReference>
<accession>A0A8J1XRU2</accession>
<dbReference type="AlphaFoldDB" id="A0A8J1XRU2"/>
<protein>
    <submittedName>
        <fullName evidence="3">Uncharacterized protein</fullName>
    </submittedName>
</protein>
<dbReference type="InterPro" id="IPR047202">
    <property type="entry name" value="Lipocalin_Blc-like_dom"/>
</dbReference>
<reference evidence="3" key="1">
    <citation type="submission" date="2022-03" db="EMBL/GenBank/DDBJ databases">
        <authorList>
            <person name="Martin C."/>
        </authorList>
    </citation>
    <scope>NUCLEOTIDE SEQUENCE</scope>
</reference>
<feature type="non-terminal residue" evidence="3">
    <location>
        <position position="216"/>
    </location>
</feature>
<evidence type="ECO:0000313" key="4">
    <source>
        <dbReference type="Proteomes" id="UP000749559"/>
    </source>
</evidence>
<proteinExistence type="inferred from homology"/>
<dbReference type="SUPFAM" id="SSF50814">
    <property type="entry name" value="Lipocalins"/>
    <property type="match status" value="1"/>
</dbReference>
<dbReference type="CDD" id="cd19438">
    <property type="entry name" value="lipocalin_Blc-like"/>
    <property type="match status" value="1"/>
</dbReference>
<comment type="caution">
    <text evidence="3">The sequence shown here is derived from an EMBL/GenBank/DDBJ whole genome shotgun (WGS) entry which is preliminary data.</text>
</comment>
<keyword evidence="4" id="KW-1185">Reference proteome</keyword>
<evidence type="ECO:0000256" key="2">
    <source>
        <dbReference type="ARBA" id="ARBA00023121"/>
    </source>
</evidence>
<sequence length="216" mass="24757">HKLKMLKLIAAIVLLGVAQAFIFEEPEYTRRQIATVKELDGAKYTGRWYQVYGNKFGEVTYGKNPYCVMANYALINATTISVFNSGKTESVNGTWRQIEGSATQIDPMNEPGKFQLNLEFVPFPAAYWVMKLGPVKDGQYEYSLVTNDKGGALYVLVRDPVVFKQKYEKEALEFLEQKGFTEEFIKPVYTYHGADCPYVNKKQPNWLDNLWEIIGY</sequence>
<comment type="similarity">
    <text evidence="1">Belongs to the calycin superfamily. Lipocalin family.</text>
</comment>
<dbReference type="InterPro" id="IPR022271">
    <property type="entry name" value="Lipocalin_ApoD"/>
</dbReference>
<dbReference type="EMBL" id="CAIIXF020000010">
    <property type="protein sequence ID" value="CAH1796326.1"/>
    <property type="molecule type" value="Genomic_DNA"/>
</dbReference>
<name>A0A8J1XRU2_OWEFU</name>
<dbReference type="Pfam" id="PF08212">
    <property type="entry name" value="Lipocalin_2"/>
    <property type="match status" value="1"/>
</dbReference>
<dbReference type="InterPro" id="IPR000566">
    <property type="entry name" value="Lipocln_cytosolic_FA-bd_dom"/>
</dbReference>
<dbReference type="PANTHER" id="PTHR37437">
    <property type="entry name" value="LIPOCALIN-RELATED PROTEIN-RELATED"/>
    <property type="match status" value="1"/>
</dbReference>
<keyword evidence="2" id="KW-0446">Lipid-binding</keyword>
<dbReference type="OrthoDB" id="565904at2759"/>
<evidence type="ECO:0000313" key="3">
    <source>
        <dbReference type="EMBL" id="CAH1796326.1"/>
    </source>
</evidence>
<dbReference type="GO" id="GO:0008289">
    <property type="term" value="F:lipid binding"/>
    <property type="evidence" value="ECO:0007669"/>
    <property type="project" value="UniProtKB-KW"/>
</dbReference>
<dbReference type="Proteomes" id="UP000749559">
    <property type="component" value="Unassembled WGS sequence"/>
</dbReference>
<dbReference type="InterPro" id="IPR012674">
    <property type="entry name" value="Calycin"/>
</dbReference>